<evidence type="ECO:0000313" key="1">
    <source>
        <dbReference type="EMBL" id="KAJ7630435.1"/>
    </source>
</evidence>
<sequence>MFPAEIWTQVHFWACTADDGQTGRSLSLVSRDWRELSAPFKLQSIALVGAKPILRFLALLESTPEGLRNVESLFIGCQNLRLYSYSGTHLDLAEELGRGLSFTAELFPELGITPFTKTPPISNHAIEKCIGRILERVAGTLHTLHTHLIFLQRPRPLYSVPLPHLFSLVLYGPFQSPHPSTSAHLTPRLRRLRLVPPAPSPHQGSPRHPVLSHLFLTYSACSRKELERALEDTNLRKLTRLVVEVGVSRRSRSPPGGGSAADSLERVGLLRLARTDGRVRIVKEKPWWMDVQAACIEWENVDEMHWDEREGVERN</sequence>
<dbReference type="EMBL" id="JARKIF010000009">
    <property type="protein sequence ID" value="KAJ7630435.1"/>
    <property type="molecule type" value="Genomic_DNA"/>
</dbReference>
<reference evidence="1" key="1">
    <citation type="submission" date="2023-03" db="EMBL/GenBank/DDBJ databases">
        <title>Massive genome expansion in bonnet fungi (Mycena s.s.) driven by repeated elements and novel gene families across ecological guilds.</title>
        <authorList>
            <consortium name="Lawrence Berkeley National Laboratory"/>
            <person name="Harder C.B."/>
            <person name="Miyauchi S."/>
            <person name="Viragh M."/>
            <person name="Kuo A."/>
            <person name="Thoen E."/>
            <person name="Andreopoulos B."/>
            <person name="Lu D."/>
            <person name="Skrede I."/>
            <person name="Drula E."/>
            <person name="Henrissat B."/>
            <person name="Morin E."/>
            <person name="Kohler A."/>
            <person name="Barry K."/>
            <person name="LaButti K."/>
            <person name="Morin E."/>
            <person name="Salamov A."/>
            <person name="Lipzen A."/>
            <person name="Mereny Z."/>
            <person name="Hegedus B."/>
            <person name="Baldrian P."/>
            <person name="Stursova M."/>
            <person name="Weitz H."/>
            <person name="Taylor A."/>
            <person name="Grigoriev I.V."/>
            <person name="Nagy L.G."/>
            <person name="Martin F."/>
            <person name="Kauserud H."/>
        </authorList>
    </citation>
    <scope>NUCLEOTIDE SEQUENCE</scope>
    <source>
        <strain evidence="1">9284</strain>
    </source>
</reference>
<organism evidence="1 2">
    <name type="scientific">Roridomyces roridus</name>
    <dbReference type="NCBI Taxonomy" id="1738132"/>
    <lineage>
        <taxon>Eukaryota</taxon>
        <taxon>Fungi</taxon>
        <taxon>Dikarya</taxon>
        <taxon>Basidiomycota</taxon>
        <taxon>Agaricomycotina</taxon>
        <taxon>Agaricomycetes</taxon>
        <taxon>Agaricomycetidae</taxon>
        <taxon>Agaricales</taxon>
        <taxon>Marasmiineae</taxon>
        <taxon>Mycenaceae</taxon>
        <taxon>Roridomyces</taxon>
    </lineage>
</organism>
<name>A0AAD7BTP7_9AGAR</name>
<evidence type="ECO:0000313" key="2">
    <source>
        <dbReference type="Proteomes" id="UP001221142"/>
    </source>
</evidence>
<keyword evidence="2" id="KW-1185">Reference proteome</keyword>
<protein>
    <submittedName>
        <fullName evidence="1">Uncharacterized protein</fullName>
    </submittedName>
</protein>
<comment type="caution">
    <text evidence="1">The sequence shown here is derived from an EMBL/GenBank/DDBJ whole genome shotgun (WGS) entry which is preliminary data.</text>
</comment>
<gene>
    <name evidence="1" type="ORF">FB45DRAFT_915493</name>
</gene>
<accession>A0AAD7BTP7</accession>
<proteinExistence type="predicted"/>
<dbReference type="Proteomes" id="UP001221142">
    <property type="component" value="Unassembled WGS sequence"/>
</dbReference>
<dbReference type="AlphaFoldDB" id="A0AAD7BTP7"/>